<dbReference type="InterPro" id="IPR025048">
    <property type="entry name" value="DUF3987"/>
</dbReference>
<dbReference type="Pfam" id="PF13148">
    <property type="entry name" value="DUF3987"/>
    <property type="match status" value="1"/>
</dbReference>
<proteinExistence type="predicted"/>
<organism evidence="1 2">
    <name type="scientific">Escherichia coli</name>
    <dbReference type="NCBI Taxonomy" id="562"/>
    <lineage>
        <taxon>Bacteria</taxon>
        <taxon>Pseudomonadati</taxon>
        <taxon>Pseudomonadota</taxon>
        <taxon>Gammaproteobacteria</taxon>
        <taxon>Enterobacterales</taxon>
        <taxon>Enterobacteriaceae</taxon>
        <taxon>Escherichia</taxon>
    </lineage>
</organism>
<dbReference type="Proteomes" id="UP000555763">
    <property type="component" value="Unassembled WGS sequence"/>
</dbReference>
<dbReference type="AlphaFoldDB" id="A0A828PNR3"/>
<accession>A0A828PNR3</accession>
<gene>
    <name evidence="1" type="ORF">A5U30_001635</name>
</gene>
<name>A0A828PNR3_ECOLX</name>
<sequence>MTTKLSLPELDITKLPDRSQALLNEMHEETGISREILLSVMLTVKAASVQDTHEVELSGGQRTSLQIFMCLSSASGSGKTSACAKLIAPVHETEEELHQAYIDDKKNYDRMMEMWTTDKKILERRYKKEMERSPENAAAARAALEKCIANKPVPPTQQVLIVNDATPEGIALKLSQSPSLLLLSDEGGTILDKRFERKSALYNTLWSGQPVNVERASRPGFRLNDVRLTILILTQPVIFDKFFTLTGDQIRGNGFLARLLFCEPGAIKIMTTEPHTATPVVTQQCASCFRKKSFGSQIRDSLRASRERRAKSEERICMTLSNAASRALESFHKENMDTVRQNPHMGTFEDIIVRKREQVVRIAALLELEKDPDSTVITLESTNSAIYLIEFYFKHLIYKLESLREISPAEKLDKWLKKNIIRVKGYEYQKSHILQYGPYALRNKCVLDEALDMLAEQKKIAIDYSIGQKIIYIGEALTPSELAIEVNIPIMERGMFILYWQQRLKTYRNEEQTKIWDIATKN</sequence>
<evidence type="ECO:0000313" key="1">
    <source>
        <dbReference type="EMBL" id="EFM8154042.1"/>
    </source>
</evidence>
<evidence type="ECO:0000313" key="2">
    <source>
        <dbReference type="Proteomes" id="UP000555763"/>
    </source>
</evidence>
<dbReference type="EMBL" id="AATLZG010000008">
    <property type="protein sequence ID" value="EFM8154042.1"/>
    <property type="molecule type" value="Genomic_DNA"/>
</dbReference>
<reference evidence="1 2" key="1">
    <citation type="submission" date="2020-02" db="EMBL/GenBank/DDBJ databases">
        <authorList>
            <consortium name="PulseNet: The National Subtyping Network for Foodborne Disease Surveillance"/>
            <person name="Tarr C.L."/>
            <person name="Trees E."/>
            <person name="Katz L.S."/>
            <person name="Carleton-Romer H.A."/>
            <person name="Stroika S."/>
            <person name="Kucerova Z."/>
            <person name="Roache K.F."/>
            <person name="Sabol A.L."/>
            <person name="Besser J."/>
            <person name="Gerner-Smidt P."/>
        </authorList>
    </citation>
    <scope>NUCLEOTIDE SEQUENCE [LARGE SCALE GENOMIC DNA]</scope>
    <source>
        <strain evidence="1 2">PNUSAE002719</strain>
    </source>
</reference>
<comment type="caution">
    <text evidence="1">The sequence shown here is derived from an EMBL/GenBank/DDBJ whole genome shotgun (WGS) entry which is preliminary data.</text>
</comment>
<protein>
    <submittedName>
        <fullName evidence="1">DUF3987 domain-containing protein</fullName>
    </submittedName>
</protein>